<accession>A0A1S0TTV6</accession>
<dbReference type="KEGG" id="loa:LOAG_08372"/>
<name>A0A1S0TTV6_LOALO</name>
<gene>
    <name evidence="1" type="ORF">LOAG_08372</name>
</gene>
<organism evidence="1">
    <name type="scientific">Loa loa</name>
    <name type="common">Eye worm</name>
    <name type="synonym">Filaria loa</name>
    <dbReference type="NCBI Taxonomy" id="7209"/>
    <lineage>
        <taxon>Eukaryota</taxon>
        <taxon>Metazoa</taxon>
        <taxon>Ecdysozoa</taxon>
        <taxon>Nematoda</taxon>
        <taxon>Chromadorea</taxon>
        <taxon>Rhabditida</taxon>
        <taxon>Spirurina</taxon>
        <taxon>Spiruromorpha</taxon>
        <taxon>Filarioidea</taxon>
        <taxon>Onchocercidae</taxon>
        <taxon>Loa</taxon>
    </lineage>
</organism>
<dbReference type="EMBL" id="JH712306">
    <property type="protein sequence ID" value="EFO20120.1"/>
    <property type="molecule type" value="Genomic_DNA"/>
</dbReference>
<evidence type="ECO:0000313" key="1">
    <source>
        <dbReference type="EMBL" id="EFO20120.1"/>
    </source>
</evidence>
<dbReference type="OMA" id="FSKCENY"/>
<dbReference type="GeneID" id="9945798"/>
<protein>
    <submittedName>
        <fullName evidence="1">Uncharacterized protein</fullName>
    </submittedName>
</protein>
<reference evidence="1" key="1">
    <citation type="submission" date="2012-04" db="EMBL/GenBank/DDBJ databases">
        <title>The Genome Sequence of Loa loa.</title>
        <authorList>
            <consortium name="The Broad Institute Genome Sequencing Platform"/>
            <consortium name="Broad Institute Genome Sequencing Center for Infectious Disease"/>
            <person name="Nutman T.B."/>
            <person name="Fink D.L."/>
            <person name="Russ C."/>
            <person name="Young S."/>
            <person name="Zeng Q."/>
            <person name="Gargeya S."/>
            <person name="Alvarado L."/>
            <person name="Berlin A."/>
            <person name="Chapman S.B."/>
            <person name="Chen Z."/>
            <person name="Freedman E."/>
            <person name="Gellesch M."/>
            <person name="Goldberg J."/>
            <person name="Griggs A."/>
            <person name="Gujja S."/>
            <person name="Heilman E.R."/>
            <person name="Heiman D."/>
            <person name="Howarth C."/>
            <person name="Mehta T."/>
            <person name="Neiman D."/>
            <person name="Pearson M."/>
            <person name="Roberts A."/>
            <person name="Saif S."/>
            <person name="Shea T."/>
            <person name="Shenoy N."/>
            <person name="Sisk P."/>
            <person name="Stolte C."/>
            <person name="Sykes S."/>
            <person name="White J."/>
            <person name="Yandava C."/>
            <person name="Haas B."/>
            <person name="Henn M.R."/>
            <person name="Nusbaum C."/>
            <person name="Birren B."/>
        </authorList>
    </citation>
    <scope>NUCLEOTIDE SEQUENCE [LARGE SCALE GENOMIC DNA]</scope>
</reference>
<proteinExistence type="predicted"/>
<dbReference type="OrthoDB" id="5834530at2759"/>
<dbReference type="InParanoid" id="A0A1S0TTV6"/>
<dbReference type="AlphaFoldDB" id="A0A1S0TTV6"/>
<dbReference type="CTD" id="9945798"/>
<sequence>MNETVINVVILQCCYLYLPASFIPNNNYDNFYLRLFIHKNDYLLTKAVCRLISDVGKFSKCENYDNVRIRRLCATILALFNACNNIINVPQLDYTALEPLIQYHLSICQNPPNPSLRTILGRSNLDLVYVVSSLVEQVR</sequence>
<dbReference type="RefSeq" id="XP_003143952.1">
    <property type="nucleotide sequence ID" value="XM_003143904.1"/>
</dbReference>